<protein>
    <submittedName>
        <fullName evidence="2">Uncharacterized protein</fullName>
    </submittedName>
</protein>
<keyword evidence="3" id="KW-1185">Reference proteome</keyword>
<sequence>MSQQENINPEEGPDENQYAAQDQCEELAVVDQPVPLSKLESNINHNPANPIHSTNVKTIQVEKTIPKTQSAPTSTSISEKSLTSNEEFYEASPVLEEDEEICYPSLLEETNYPTISVPTQPHMSKPLETHTTLNLRNIPIAHNPRSFPLDCDSVKGKDERALHKILAYEFEHLEPATSWWFRRDPWSVFIERDDKPDVPPSNLEEINLDQIFNHIYQ</sequence>
<name>A0ABP0ZW96_9ASCO</name>
<organism evidence="2 3">
    <name type="scientific">Lodderomyces beijingensis</name>
    <dbReference type="NCBI Taxonomy" id="1775926"/>
    <lineage>
        <taxon>Eukaryota</taxon>
        <taxon>Fungi</taxon>
        <taxon>Dikarya</taxon>
        <taxon>Ascomycota</taxon>
        <taxon>Saccharomycotina</taxon>
        <taxon>Pichiomycetes</taxon>
        <taxon>Debaryomycetaceae</taxon>
        <taxon>Candida/Lodderomyces clade</taxon>
        <taxon>Lodderomyces</taxon>
    </lineage>
</organism>
<accession>A0ABP0ZW96</accession>
<proteinExistence type="predicted"/>
<feature type="region of interest" description="Disordered" evidence="1">
    <location>
        <begin position="1"/>
        <end position="23"/>
    </location>
</feature>
<dbReference type="EMBL" id="OZ022412">
    <property type="protein sequence ID" value="CAK9442397.1"/>
    <property type="molecule type" value="Genomic_DNA"/>
</dbReference>
<evidence type="ECO:0000256" key="1">
    <source>
        <dbReference type="SAM" id="MobiDB-lite"/>
    </source>
</evidence>
<gene>
    <name evidence="2" type="ORF">LODBEIA_P61400</name>
</gene>
<evidence type="ECO:0000313" key="3">
    <source>
        <dbReference type="Proteomes" id="UP001497383"/>
    </source>
</evidence>
<dbReference type="GeneID" id="92211336"/>
<feature type="compositionally biased region" description="Polar residues" evidence="1">
    <location>
        <begin position="66"/>
        <end position="84"/>
    </location>
</feature>
<dbReference type="RefSeq" id="XP_066833078.1">
    <property type="nucleotide sequence ID" value="XM_066976551.1"/>
</dbReference>
<evidence type="ECO:0000313" key="2">
    <source>
        <dbReference type="EMBL" id="CAK9442397.1"/>
    </source>
</evidence>
<dbReference type="Proteomes" id="UP001497383">
    <property type="component" value="Chromosome 8"/>
</dbReference>
<feature type="region of interest" description="Disordered" evidence="1">
    <location>
        <begin position="65"/>
        <end position="84"/>
    </location>
</feature>
<reference evidence="2 3" key="1">
    <citation type="submission" date="2024-03" db="EMBL/GenBank/DDBJ databases">
        <authorList>
            <person name="Brejova B."/>
        </authorList>
    </citation>
    <scope>NUCLEOTIDE SEQUENCE [LARGE SCALE GENOMIC DNA]</scope>
    <source>
        <strain evidence="2 3">CBS 14171</strain>
    </source>
</reference>